<keyword evidence="2" id="KW-0812">Transmembrane</keyword>
<dbReference type="Proteomes" id="UP001501414">
    <property type="component" value="Unassembled WGS sequence"/>
</dbReference>
<protein>
    <recommendedName>
        <fullName evidence="5">MFS transporter</fullName>
    </recommendedName>
</protein>
<organism evidence="3 4">
    <name type="scientific">Pseudonocardia kongjuensis</name>
    <dbReference type="NCBI Taxonomy" id="102227"/>
    <lineage>
        <taxon>Bacteria</taxon>
        <taxon>Bacillati</taxon>
        <taxon>Actinomycetota</taxon>
        <taxon>Actinomycetes</taxon>
        <taxon>Pseudonocardiales</taxon>
        <taxon>Pseudonocardiaceae</taxon>
        <taxon>Pseudonocardia</taxon>
    </lineage>
</organism>
<feature type="region of interest" description="Disordered" evidence="1">
    <location>
        <begin position="165"/>
        <end position="208"/>
    </location>
</feature>
<proteinExistence type="predicted"/>
<comment type="caution">
    <text evidence="3">The sequence shown here is derived from an EMBL/GenBank/DDBJ whole genome shotgun (WGS) entry which is preliminary data.</text>
</comment>
<feature type="transmembrane region" description="Helical" evidence="2">
    <location>
        <begin position="39"/>
        <end position="64"/>
    </location>
</feature>
<name>A0ABP4I4J7_9PSEU</name>
<reference evidence="4" key="1">
    <citation type="journal article" date="2019" name="Int. J. Syst. Evol. Microbiol.">
        <title>The Global Catalogue of Microorganisms (GCM) 10K type strain sequencing project: providing services to taxonomists for standard genome sequencing and annotation.</title>
        <authorList>
            <consortium name="The Broad Institute Genomics Platform"/>
            <consortium name="The Broad Institute Genome Sequencing Center for Infectious Disease"/>
            <person name="Wu L."/>
            <person name="Ma J."/>
        </authorList>
    </citation>
    <scope>NUCLEOTIDE SEQUENCE [LARGE SCALE GENOMIC DNA]</scope>
    <source>
        <strain evidence="4">JCM 11896</strain>
    </source>
</reference>
<evidence type="ECO:0008006" key="5">
    <source>
        <dbReference type="Google" id="ProtNLM"/>
    </source>
</evidence>
<feature type="transmembrane region" description="Helical" evidence="2">
    <location>
        <begin position="12"/>
        <end position="33"/>
    </location>
</feature>
<gene>
    <name evidence="3" type="ORF">GCM10009613_06980</name>
</gene>
<keyword evidence="2" id="KW-0472">Membrane</keyword>
<dbReference type="EMBL" id="BAAAJK010000003">
    <property type="protein sequence ID" value="GAA1381293.1"/>
    <property type="molecule type" value="Genomic_DNA"/>
</dbReference>
<sequence>MVSCAVGPAGSLSRGLVVLGAAFVPLLLADTLLAEVGAVAATVVGVAALLATAALLAIGTAVVLPFEMDTIVGLARNRLVATHYGFYNTVCGVGILLGNAGTDWAIDLARSAGALYAPWLVLLVIGLLCGLALAVLYRRGLLTAPEDDSGAAPTGPAADPATIRLRVVDQDDDRPTHPLPRVRPGEGGAAAASAQTRPLVGLPGLRRR</sequence>
<feature type="transmembrane region" description="Helical" evidence="2">
    <location>
        <begin position="84"/>
        <end position="102"/>
    </location>
</feature>
<evidence type="ECO:0000313" key="4">
    <source>
        <dbReference type="Proteomes" id="UP001501414"/>
    </source>
</evidence>
<feature type="compositionally biased region" description="Basic and acidic residues" evidence="1">
    <location>
        <begin position="166"/>
        <end position="176"/>
    </location>
</feature>
<keyword evidence="4" id="KW-1185">Reference proteome</keyword>
<dbReference type="InterPro" id="IPR036259">
    <property type="entry name" value="MFS_trans_sf"/>
</dbReference>
<evidence type="ECO:0000256" key="2">
    <source>
        <dbReference type="SAM" id="Phobius"/>
    </source>
</evidence>
<accession>A0ABP4I4J7</accession>
<evidence type="ECO:0000256" key="1">
    <source>
        <dbReference type="SAM" id="MobiDB-lite"/>
    </source>
</evidence>
<dbReference type="SUPFAM" id="SSF103473">
    <property type="entry name" value="MFS general substrate transporter"/>
    <property type="match status" value="1"/>
</dbReference>
<keyword evidence="2" id="KW-1133">Transmembrane helix</keyword>
<feature type="compositionally biased region" description="Low complexity" evidence="1">
    <location>
        <begin position="197"/>
        <end position="208"/>
    </location>
</feature>
<dbReference type="RefSeq" id="WP_344018137.1">
    <property type="nucleotide sequence ID" value="NZ_BAAAJK010000003.1"/>
</dbReference>
<feature type="transmembrane region" description="Helical" evidence="2">
    <location>
        <begin position="114"/>
        <end position="137"/>
    </location>
</feature>
<evidence type="ECO:0000313" key="3">
    <source>
        <dbReference type="EMBL" id="GAA1381293.1"/>
    </source>
</evidence>